<gene>
    <name evidence="3" type="ORF">ACFFJK_09675</name>
</gene>
<dbReference type="RefSeq" id="WP_379678907.1">
    <property type="nucleotide sequence ID" value="NZ_JBHLWP010000009.1"/>
</dbReference>
<name>A0ABV6FF49_9BURK</name>
<feature type="compositionally biased region" description="Basic and acidic residues" evidence="1">
    <location>
        <begin position="327"/>
        <end position="346"/>
    </location>
</feature>
<feature type="compositionally biased region" description="Pro residues" evidence="1">
    <location>
        <begin position="77"/>
        <end position="92"/>
    </location>
</feature>
<feature type="compositionally biased region" description="Low complexity" evidence="1">
    <location>
        <begin position="28"/>
        <end position="40"/>
    </location>
</feature>
<feature type="transmembrane region" description="Helical" evidence="2">
    <location>
        <begin position="152"/>
        <end position="173"/>
    </location>
</feature>
<evidence type="ECO:0000256" key="1">
    <source>
        <dbReference type="SAM" id="MobiDB-lite"/>
    </source>
</evidence>
<feature type="region of interest" description="Disordered" evidence="1">
    <location>
        <begin position="189"/>
        <end position="243"/>
    </location>
</feature>
<accession>A0ABV6FF49</accession>
<feature type="region of interest" description="Disordered" evidence="1">
    <location>
        <begin position="269"/>
        <end position="375"/>
    </location>
</feature>
<feature type="compositionally biased region" description="Pro residues" evidence="1">
    <location>
        <begin position="355"/>
        <end position="370"/>
    </location>
</feature>
<evidence type="ECO:0008006" key="5">
    <source>
        <dbReference type="Google" id="ProtNLM"/>
    </source>
</evidence>
<feature type="compositionally biased region" description="Low complexity" evidence="1">
    <location>
        <begin position="189"/>
        <end position="210"/>
    </location>
</feature>
<keyword evidence="4" id="KW-1185">Reference proteome</keyword>
<evidence type="ECO:0000256" key="2">
    <source>
        <dbReference type="SAM" id="Phobius"/>
    </source>
</evidence>
<dbReference type="Proteomes" id="UP001589773">
    <property type="component" value="Unassembled WGS sequence"/>
</dbReference>
<keyword evidence="2" id="KW-0472">Membrane</keyword>
<proteinExistence type="predicted"/>
<evidence type="ECO:0000313" key="3">
    <source>
        <dbReference type="EMBL" id="MFC0252158.1"/>
    </source>
</evidence>
<feature type="compositionally biased region" description="Low complexity" evidence="1">
    <location>
        <begin position="48"/>
        <end position="60"/>
    </location>
</feature>
<feature type="region of interest" description="Disordered" evidence="1">
    <location>
        <begin position="1"/>
        <end position="118"/>
    </location>
</feature>
<feature type="compositionally biased region" description="Low complexity" evidence="1">
    <location>
        <begin position="269"/>
        <end position="279"/>
    </location>
</feature>
<keyword evidence="2" id="KW-1133">Transmembrane helix</keyword>
<evidence type="ECO:0000313" key="4">
    <source>
        <dbReference type="Proteomes" id="UP001589773"/>
    </source>
</evidence>
<feature type="compositionally biased region" description="Low complexity" evidence="1">
    <location>
        <begin position="93"/>
        <end position="104"/>
    </location>
</feature>
<sequence length="409" mass="41023">MKNRLLEDIDDSQSGLSAPAGRPKGLEPRQAPADPAAQAPQPGPRHTPSAAPVAPVAPSVEQARQRAGVWRSRDSVPPQPARAPCPPVPPFAQPQAQPQAHAPAGAPPMPERPRAAAGVAPDVASFASRQPDWAIPLAEEPLPWMDRWGRKVLGWTVGTAAVLAIAGAATWMVRETRVEATLAVVAGSTPPAGPASTPATGVPVVPDVPDTSLAGDAPAEPPPLKLLQPAPGAPAPAPGGELPATGTAAAGAALADAVVAASAGVAAAGSAPGATRGSADGTASRAAPVVAAPDGARKQAAKPPAASRAREQRVAADGSPARSRAGQVEEKSAPKRNPEQSRERLAARTADAPARPAPRPVAPPAPPAQPPAEGALSETLRLCRAAGYHATACIKRGCEATRFGLVCRG</sequence>
<comment type="caution">
    <text evidence="3">The sequence shown here is derived from an EMBL/GenBank/DDBJ whole genome shotgun (WGS) entry which is preliminary data.</text>
</comment>
<protein>
    <recommendedName>
        <fullName evidence="5">Meckel syndrome type 1 protein</fullName>
    </recommendedName>
</protein>
<reference evidence="3 4" key="1">
    <citation type="submission" date="2024-09" db="EMBL/GenBank/DDBJ databases">
        <authorList>
            <person name="Sun Q."/>
            <person name="Mori K."/>
        </authorList>
    </citation>
    <scope>NUCLEOTIDE SEQUENCE [LARGE SCALE GENOMIC DNA]</scope>
    <source>
        <strain evidence="3 4">CCM 7792</strain>
    </source>
</reference>
<organism evidence="3 4">
    <name type="scientific">Massilia consociata</name>
    <dbReference type="NCBI Taxonomy" id="760117"/>
    <lineage>
        <taxon>Bacteria</taxon>
        <taxon>Pseudomonadati</taxon>
        <taxon>Pseudomonadota</taxon>
        <taxon>Betaproteobacteria</taxon>
        <taxon>Burkholderiales</taxon>
        <taxon>Oxalobacteraceae</taxon>
        <taxon>Telluria group</taxon>
        <taxon>Massilia</taxon>
    </lineage>
</organism>
<keyword evidence="2" id="KW-0812">Transmembrane</keyword>
<dbReference type="EMBL" id="JBHLWP010000009">
    <property type="protein sequence ID" value="MFC0252158.1"/>
    <property type="molecule type" value="Genomic_DNA"/>
</dbReference>